<dbReference type="EMBL" id="CAOQHR010000009">
    <property type="protein sequence ID" value="CAI6339592.1"/>
    <property type="molecule type" value="Genomic_DNA"/>
</dbReference>
<feature type="compositionally biased region" description="Polar residues" evidence="1">
    <location>
        <begin position="43"/>
        <end position="58"/>
    </location>
</feature>
<organism evidence="2 3">
    <name type="scientific">Periconia digitata</name>
    <dbReference type="NCBI Taxonomy" id="1303443"/>
    <lineage>
        <taxon>Eukaryota</taxon>
        <taxon>Fungi</taxon>
        <taxon>Dikarya</taxon>
        <taxon>Ascomycota</taxon>
        <taxon>Pezizomycotina</taxon>
        <taxon>Dothideomycetes</taxon>
        <taxon>Pleosporomycetidae</taxon>
        <taxon>Pleosporales</taxon>
        <taxon>Massarineae</taxon>
        <taxon>Periconiaceae</taxon>
        <taxon>Periconia</taxon>
    </lineage>
</organism>
<feature type="compositionally biased region" description="Polar residues" evidence="1">
    <location>
        <begin position="10"/>
        <end position="31"/>
    </location>
</feature>
<evidence type="ECO:0000313" key="3">
    <source>
        <dbReference type="Proteomes" id="UP001152607"/>
    </source>
</evidence>
<reference evidence="2" key="1">
    <citation type="submission" date="2023-01" db="EMBL/GenBank/DDBJ databases">
        <authorList>
            <person name="Van Ghelder C."/>
            <person name="Rancurel C."/>
        </authorList>
    </citation>
    <scope>NUCLEOTIDE SEQUENCE</scope>
    <source>
        <strain evidence="2">CNCM I-4278</strain>
    </source>
</reference>
<evidence type="ECO:0000256" key="1">
    <source>
        <dbReference type="SAM" id="MobiDB-lite"/>
    </source>
</evidence>
<name>A0A9W4XYF3_9PLEO</name>
<dbReference type="Proteomes" id="UP001152607">
    <property type="component" value="Unassembled WGS sequence"/>
</dbReference>
<accession>A0A9W4XYF3</accession>
<protein>
    <submittedName>
        <fullName evidence="2">Uncharacterized protein</fullName>
    </submittedName>
</protein>
<sequence length="175" mass="19958">MPPFVMSIKSEPTVSPSSSFTRELSADSSGLSDPPSDMKTEESPATSHMEQPAISQGGRQRLKRRASTSEGSISKKMRALMDEVDEMELKDNNHEEERKAWFKSKAELKSRIQTQNRLFGATRLSLRAELAENSKLKKEIEVLKKKLISREKHLERYGRIKKLIEEDLAEEKTSH</sequence>
<comment type="caution">
    <text evidence="2">The sequence shown here is derived from an EMBL/GenBank/DDBJ whole genome shotgun (WGS) entry which is preliminary data.</text>
</comment>
<proteinExistence type="predicted"/>
<feature type="region of interest" description="Disordered" evidence="1">
    <location>
        <begin position="1"/>
        <end position="77"/>
    </location>
</feature>
<evidence type="ECO:0000313" key="2">
    <source>
        <dbReference type="EMBL" id="CAI6339592.1"/>
    </source>
</evidence>
<keyword evidence="3" id="KW-1185">Reference proteome</keyword>
<gene>
    <name evidence="2" type="ORF">PDIGIT_LOCUS12753</name>
</gene>
<dbReference type="AlphaFoldDB" id="A0A9W4XYF3"/>